<organism evidence="2 3">
    <name type="scientific">Rhodococcus globerulus</name>
    <dbReference type="NCBI Taxonomy" id="33008"/>
    <lineage>
        <taxon>Bacteria</taxon>
        <taxon>Bacillati</taxon>
        <taxon>Actinomycetota</taxon>
        <taxon>Actinomycetes</taxon>
        <taxon>Mycobacteriales</taxon>
        <taxon>Nocardiaceae</taxon>
        <taxon>Rhodococcus</taxon>
    </lineage>
</organism>
<sequence length="119" mass="12808">MNDTTAGSRNSGFRSASTGGVAPGDQRHASSDREFGTVRRTRNDYRPPGIRNSNSRADNNDEQPHCRAAVDTSSDNVAVSRADDTGTCASGRVDDDTDHIANDDDNNNNNNNNKIGLDR</sequence>
<feature type="compositionally biased region" description="Basic and acidic residues" evidence="1">
    <location>
        <begin position="92"/>
        <end position="102"/>
    </location>
</feature>
<name>A0ABU4C5G3_RHOGO</name>
<keyword evidence="3" id="KW-1185">Reference proteome</keyword>
<comment type="caution">
    <text evidence="2">The sequence shown here is derived from an EMBL/GenBank/DDBJ whole genome shotgun (WGS) entry which is preliminary data.</text>
</comment>
<proteinExistence type="predicted"/>
<feature type="compositionally biased region" description="Polar residues" evidence="1">
    <location>
        <begin position="1"/>
        <end position="18"/>
    </location>
</feature>
<dbReference type="RefSeq" id="WP_317546260.1">
    <property type="nucleotide sequence ID" value="NZ_JAWLKB010000064.1"/>
</dbReference>
<dbReference type="EMBL" id="JAWLKB010000064">
    <property type="protein sequence ID" value="MDV6271654.1"/>
    <property type="molecule type" value="Genomic_DNA"/>
</dbReference>
<feature type="compositionally biased region" description="Basic and acidic residues" evidence="1">
    <location>
        <begin position="25"/>
        <end position="45"/>
    </location>
</feature>
<feature type="region of interest" description="Disordered" evidence="1">
    <location>
        <begin position="1"/>
        <end position="119"/>
    </location>
</feature>
<evidence type="ECO:0000313" key="2">
    <source>
        <dbReference type="EMBL" id="MDV6271654.1"/>
    </source>
</evidence>
<evidence type="ECO:0000313" key="3">
    <source>
        <dbReference type="Proteomes" id="UP001185927"/>
    </source>
</evidence>
<reference evidence="2 3" key="1">
    <citation type="submission" date="2023-10" db="EMBL/GenBank/DDBJ databases">
        <title>Development of a sustainable strategy for remediation of hydrocarbon-contaminated territories based on the waste exchange concept.</title>
        <authorList>
            <person name="Krivoruchko A."/>
        </authorList>
    </citation>
    <scope>NUCLEOTIDE SEQUENCE [LARGE SCALE GENOMIC DNA]</scope>
    <source>
        <strain evidence="2 3">IEGM 1203</strain>
    </source>
</reference>
<gene>
    <name evidence="2" type="ORF">R3Q16_34240</name>
</gene>
<accession>A0ABU4C5G3</accession>
<evidence type="ECO:0000256" key="1">
    <source>
        <dbReference type="SAM" id="MobiDB-lite"/>
    </source>
</evidence>
<dbReference type="Proteomes" id="UP001185927">
    <property type="component" value="Unassembled WGS sequence"/>
</dbReference>
<protein>
    <submittedName>
        <fullName evidence="2">Uncharacterized protein</fullName>
    </submittedName>
</protein>